<feature type="domain" description="PUM-HD" evidence="5">
    <location>
        <begin position="1"/>
        <end position="363"/>
    </location>
</feature>
<proteinExistence type="predicted"/>
<keyword evidence="3" id="KW-0221">Differentiation</keyword>
<feature type="repeat" description="Pumilio" evidence="4">
    <location>
        <begin position="147"/>
        <end position="182"/>
    </location>
</feature>
<dbReference type="WBParaSite" id="GPLIN_000502400">
    <property type="protein sequence ID" value="GPLIN_000502400"/>
    <property type="gene ID" value="GPLIN_000502400"/>
</dbReference>
<protein>
    <submittedName>
        <fullName evidence="7">PUM-HD domain-containing protein</fullName>
    </submittedName>
</protein>
<dbReference type="GO" id="GO:0010608">
    <property type="term" value="P:post-transcriptional regulation of gene expression"/>
    <property type="evidence" value="ECO:0007669"/>
    <property type="project" value="TreeGrafter"/>
</dbReference>
<dbReference type="SUPFAM" id="SSF48371">
    <property type="entry name" value="ARM repeat"/>
    <property type="match status" value="2"/>
</dbReference>
<reference evidence="7" key="3">
    <citation type="submission" date="2016-06" db="UniProtKB">
        <authorList>
            <consortium name="WormBaseParasite"/>
        </authorList>
    </citation>
    <scope>IDENTIFICATION</scope>
</reference>
<dbReference type="InterPro" id="IPR001313">
    <property type="entry name" value="Pumilio_RNA-bd_rpt"/>
</dbReference>
<sequence>MTFANIVSFHCSFVSINTCLICGTADQKKALFDNVWVGGPKTLQNARQLMADEFGHYVIEKFFEYGTGDQKAQLVDALRGDVLTLSQQICGSHVIGTALKSVDKASQIEIINEILAQVIPLSLHKYGSWVILSVLEHCTHKRLVLEQLHANVPSLVTDQYGSYVIRHVIEHGLPEDRARIVRSLHDNVTSLSLHEYGSWVIRHVLEHCTEQQKRPVLEQLHANVPSLVADQYGNFVIQLVIEHGRPEDRERIVRNLQGDILKTHRKSICNIIEKCLIFGTTEQKNALIDQVCADDGTGKPPLLQMMKQQFANDVVLKMVDGADSAHRDKMMFAIEEHIPALLKRQQSLAKRGGAVADKRKKPNNG</sequence>
<dbReference type="Pfam" id="PF00806">
    <property type="entry name" value="PUF"/>
    <property type="match status" value="7"/>
</dbReference>
<dbReference type="SMART" id="SM00025">
    <property type="entry name" value="Pumilio"/>
    <property type="match status" value="7"/>
</dbReference>
<keyword evidence="1" id="KW-0217">Developmental protein</keyword>
<evidence type="ECO:0000256" key="2">
    <source>
        <dbReference type="ARBA" id="ARBA00022737"/>
    </source>
</evidence>
<evidence type="ECO:0000259" key="5">
    <source>
        <dbReference type="PROSITE" id="PS50303"/>
    </source>
</evidence>
<dbReference type="GO" id="GO:0005634">
    <property type="term" value="C:nucleus"/>
    <property type="evidence" value="ECO:0007669"/>
    <property type="project" value="TreeGrafter"/>
</dbReference>
<feature type="repeat" description="Pumilio" evidence="4">
    <location>
        <begin position="183"/>
        <end position="218"/>
    </location>
</feature>
<organism evidence="6 7">
    <name type="scientific">Globodera pallida</name>
    <name type="common">Potato cyst nematode worm</name>
    <name type="synonym">Heterodera pallida</name>
    <dbReference type="NCBI Taxonomy" id="36090"/>
    <lineage>
        <taxon>Eukaryota</taxon>
        <taxon>Metazoa</taxon>
        <taxon>Ecdysozoa</taxon>
        <taxon>Nematoda</taxon>
        <taxon>Chromadorea</taxon>
        <taxon>Rhabditida</taxon>
        <taxon>Tylenchina</taxon>
        <taxon>Tylenchomorpha</taxon>
        <taxon>Tylenchoidea</taxon>
        <taxon>Heteroderidae</taxon>
        <taxon>Heteroderinae</taxon>
        <taxon>Globodera</taxon>
    </lineage>
</organism>
<evidence type="ECO:0000256" key="4">
    <source>
        <dbReference type="PROSITE-ProRule" id="PRU00317"/>
    </source>
</evidence>
<dbReference type="PANTHER" id="PTHR12537">
    <property type="entry name" value="RNA BINDING PROTEIN PUMILIO-RELATED"/>
    <property type="match status" value="1"/>
</dbReference>
<evidence type="ECO:0000313" key="6">
    <source>
        <dbReference type="Proteomes" id="UP000050741"/>
    </source>
</evidence>
<reference evidence="6" key="2">
    <citation type="submission" date="2014-05" db="EMBL/GenBank/DDBJ databases">
        <title>The genome and life-stage specific transcriptomes of Globodera pallida elucidate key aspects of plant parasitism by a cyst nematode.</title>
        <authorList>
            <person name="Cotton J.A."/>
            <person name="Lilley C.J."/>
            <person name="Jones L.M."/>
            <person name="Kikuchi T."/>
            <person name="Reid A.J."/>
            <person name="Thorpe P."/>
            <person name="Tsai I.J."/>
            <person name="Beasley H."/>
            <person name="Blok V."/>
            <person name="Cock P.J.A."/>
            <person name="Van den Akker S.E."/>
            <person name="Holroyd N."/>
            <person name="Hunt M."/>
            <person name="Mantelin S."/>
            <person name="Naghra H."/>
            <person name="Pain A."/>
            <person name="Palomares-Rius J.E."/>
            <person name="Zarowiecki M."/>
            <person name="Berriman M."/>
            <person name="Jones J.T."/>
            <person name="Urwin P.E."/>
        </authorList>
    </citation>
    <scope>NUCLEOTIDE SEQUENCE [LARGE SCALE GENOMIC DNA]</scope>
    <source>
        <strain evidence="6">Lindley</strain>
    </source>
</reference>
<keyword evidence="6" id="KW-1185">Reference proteome</keyword>
<dbReference type="PROSITE" id="PS50302">
    <property type="entry name" value="PUM"/>
    <property type="match status" value="4"/>
</dbReference>
<name>A0A183BWN5_GLOPA</name>
<dbReference type="Proteomes" id="UP000050741">
    <property type="component" value="Unassembled WGS sequence"/>
</dbReference>
<dbReference type="GO" id="GO:0005737">
    <property type="term" value="C:cytoplasm"/>
    <property type="evidence" value="ECO:0007669"/>
    <property type="project" value="TreeGrafter"/>
</dbReference>
<feature type="repeat" description="Pumilio" evidence="4">
    <location>
        <begin position="41"/>
        <end position="76"/>
    </location>
</feature>
<keyword evidence="2" id="KW-0677">Repeat</keyword>
<dbReference type="GO" id="GO:0003730">
    <property type="term" value="F:mRNA 3'-UTR binding"/>
    <property type="evidence" value="ECO:0007669"/>
    <property type="project" value="TreeGrafter"/>
</dbReference>
<evidence type="ECO:0000256" key="3">
    <source>
        <dbReference type="ARBA" id="ARBA00022782"/>
    </source>
</evidence>
<evidence type="ECO:0000256" key="1">
    <source>
        <dbReference type="ARBA" id="ARBA00022473"/>
    </source>
</evidence>
<dbReference type="PANTHER" id="PTHR12537:SF12">
    <property type="entry name" value="MATERNAL PROTEIN PUMILIO"/>
    <property type="match status" value="1"/>
</dbReference>
<dbReference type="InterPro" id="IPR016024">
    <property type="entry name" value="ARM-type_fold"/>
</dbReference>
<dbReference type="AlphaFoldDB" id="A0A183BWN5"/>
<feature type="repeat" description="Pumilio" evidence="4">
    <location>
        <begin position="219"/>
        <end position="254"/>
    </location>
</feature>
<dbReference type="PROSITE" id="PS50303">
    <property type="entry name" value="PUM_HD"/>
    <property type="match status" value="1"/>
</dbReference>
<evidence type="ECO:0000313" key="7">
    <source>
        <dbReference type="WBParaSite" id="GPLIN_000502400"/>
    </source>
</evidence>
<dbReference type="Gene3D" id="1.25.10.10">
    <property type="entry name" value="Leucine-rich Repeat Variant"/>
    <property type="match status" value="3"/>
</dbReference>
<dbReference type="InterPro" id="IPR011989">
    <property type="entry name" value="ARM-like"/>
</dbReference>
<dbReference type="GO" id="GO:0030154">
    <property type="term" value="P:cell differentiation"/>
    <property type="evidence" value="ECO:0007669"/>
    <property type="project" value="UniProtKB-KW"/>
</dbReference>
<dbReference type="InterPro" id="IPR033133">
    <property type="entry name" value="PUM-HD"/>
</dbReference>
<reference evidence="6" key="1">
    <citation type="submission" date="2013-12" db="EMBL/GenBank/DDBJ databases">
        <authorList>
            <person name="Aslett M."/>
        </authorList>
    </citation>
    <scope>NUCLEOTIDE SEQUENCE [LARGE SCALE GENOMIC DNA]</scope>
    <source>
        <strain evidence="6">Lindley</strain>
    </source>
</reference>
<accession>A0A183BWN5</accession>